<feature type="compositionally biased region" description="Polar residues" evidence="7">
    <location>
        <begin position="440"/>
        <end position="451"/>
    </location>
</feature>
<dbReference type="Gene3D" id="3.30.50.10">
    <property type="entry name" value="Erythroid Transcription Factor GATA-1, subunit A"/>
    <property type="match status" value="1"/>
</dbReference>
<dbReference type="GO" id="GO:0006355">
    <property type="term" value="P:regulation of DNA-templated transcription"/>
    <property type="evidence" value="ECO:0007669"/>
    <property type="project" value="InterPro"/>
</dbReference>
<dbReference type="PROSITE" id="PS50114">
    <property type="entry name" value="GATA_ZN_FINGER_2"/>
    <property type="match status" value="1"/>
</dbReference>
<evidence type="ECO:0000256" key="7">
    <source>
        <dbReference type="SAM" id="MobiDB-lite"/>
    </source>
</evidence>
<keyword evidence="5" id="KW-0804">Transcription</keyword>
<dbReference type="InterPro" id="IPR013088">
    <property type="entry name" value="Znf_NHR/GATA"/>
</dbReference>
<dbReference type="SMART" id="SM00401">
    <property type="entry name" value="ZnF_GATA"/>
    <property type="match status" value="1"/>
</dbReference>
<evidence type="ECO:0000256" key="5">
    <source>
        <dbReference type="ARBA" id="ARBA00023163"/>
    </source>
</evidence>
<dbReference type="Pfam" id="PF00320">
    <property type="entry name" value="GATA"/>
    <property type="match status" value="1"/>
</dbReference>
<evidence type="ECO:0000259" key="8">
    <source>
        <dbReference type="PROSITE" id="PS50112"/>
    </source>
</evidence>
<evidence type="ECO:0000313" key="11">
    <source>
        <dbReference type="Proteomes" id="UP001194468"/>
    </source>
</evidence>
<gene>
    <name evidence="10" type="ORF">L210DRAFT_982348</name>
</gene>
<feature type="compositionally biased region" description="Polar residues" evidence="7">
    <location>
        <begin position="335"/>
        <end position="355"/>
    </location>
</feature>
<dbReference type="PANTHER" id="PTHR47172">
    <property type="entry name" value="OS01G0976800 PROTEIN"/>
    <property type="match status" value="1"/>
</dbReference>
<feature type="compositionally biased region" description="Low complexity" evidence="7">
    <location>
        <begin position="596"/>
        <end position="616"/>
    </location>
</feature>
<dbReference type="Proteomes" id="UP001194468">
    <property type="component" value="Unassembled WGS sequence"/>
</dbReference>
<dbReference type="InterPro" id="IPR000014">
    <property type="entry name" value="PAS"/>
</dbReference>
<dbReference type="PROSITE" id="PS50112">
    <property type="entry name" value="PAS"/>
    <property type="match status" value="1"/>
</dbReference>
<feature type="domain" description="GATA-type" evidence="9">
    <location>
        <begin position="518"/>
        <end position="548"/>
    </location>
</feature>
<feature type="compositionally biased region" description="Low complexity" evidence="7">
    <location>
        <begin position="416"/>
        <end position="432"/>
    </location>
</feature>
<dbReference type="PROSITE" id="PS00344">
    <property type="entry name" value="GATA_ZN_FINGER_1"/>
    <property type="match status" value="1"/>
</dbReference>
<comment type="caution">
    <text evidence="10">The sequence shown here is derived from an EMBL/GenBank/DDBJ whole genome shotgun (WGS) entry which is preliminary data.</text>
</comment>
<dbReference type="PANTHER" id="PTHR47172:SF24">
    <property type="entry name" value="GATA ZINC FINGER DOMAIN-CONTAINING PROTEIN 14-RELATED"/>
    <property type="match status" value="1"/>
</dbReference>
<feature type="region of interest" description="Disordered" evidence="7">
    <location>
        <begin position="1"/>
        <end position="21"/>
    </location>
</feature>
<reference evidence="10" key="1">
    <citation type="submission" date="2019-10" db="EMBL/GenBank/DDBJ databases">
        <authorList>
            <consortium name="DOE Joint Genome Institute"/>
            <person name="Kuo A."/>
            <person name="Miyauchi S."/>
            <person name="Kiss E."/>
            <person name="Drula E."/>
            <person name="Kohler A."/>
            <person name="Sanchez-Garcia M."/>
            <person name="Andreopoulos B."/>
            <person name="Barry K.W."/>
            <person name="Bonito G."/>
            <person name="Buee M."/>
            <person name="Carver A."/>
            <person name="Chen C."/>
            <person name="Cichocki N."/>
            <person name="Clum A."/>
            <person name="Culley D."/>
            <person name="Crous P.W."/>
            <person name="Fauchery L."/>
            <person name="Girlanda M."/>
            <person name="Hayes R."/>
            <person name="Keri Z."/>
            <person name="LaButti K."/>
            <person name="Lipzen A."/>
            <person name="Lombard V."/>
            <person name="Magnuson J."/>
            <person name="Maillard F."/>
            <person name="Morin E."/>
            <person name="Murat C."/>
            <person name="Nolan M."/>
            <person name="Ohm R."/>
            <person name="Pangilinan J."/>
            <person name="Pereira M."/>
            <person name="Perotto S."/>
            <person name="Peter M."/>
            <person name="Riley R."/>
            <person name="Sitrit Y."/>
            <person name="Stielow B."/>
            <person name="Szollosi G."/>
            <person name="Zifcakova L."/>
            <person name="Stursova M."/>
            <person name="Spatafora J.W."/>
            <person name="Tedersoo L."/>
            <person name="Vaario L.-M."/>
            <person name="Yamada A."/>
            <person name="Yan M."/>
            <person name="Wang P."/>
            <person name="Xu J."/>
            <person name="Bruns T."/>
            <person name="Baldrian P."/>
            <person name="Vilgalys R."/>
            <person name="Henrissat B."/>
            <person name="Grigoriev I.V."/>
            <person name="Hibbett D."/>
            <person name="Nagy L.G."/>
            <person name="Martin F.M."/>
        </authorList>
    </citation>
    <scope>NUCLEOTIDE SEQUENCE</scope>
    <source>
        <strain evidence="10">BED1</strain>
    </source>
</reference>
<dbReference type="InterPro" id="IPR035965">
    <property type="entry name" value="PAS-like_dom_sf"/>
</dbReference>
<keyword evidence="1" id="KW-0479">Metal-binding</keyword>
<protein>
    <recommendedName>
        <fullName evidence="12">GATA-type domain-containing protein</fullName>
    </recommendedName>
</protein>
<feature type="compositionally biased region" description="Pro residues" evidence="7">
    <location>
        <begin position="624"/>
        <end position="634"/>
    </location>
</feature>
<evidence type="ECO:0000256" key="4">
    <source>
        <dbReference type="ARBA" id="ARBA00023015"/>
    </source>
</evidence>
<dbReference type="SUPFAM" id="SSF57716">
    <property type="entry name" value="Glucocorticoid receptor-like (DNA-binding domain)"/>
    <property type="match status" value="1"/>
</dbReference>
<dbReference type="GO" id="GO:0008270">
    <property type="term" value="F:zinc ion binding"/>
    <property type="evidence" value="ECO:0007669"/>
    <property type="project" value="UniProtKB-KW"/>
</dbReference>
<dbReference type="AlphaFoldDB" id="A0AAD4BVQ1"/>
<feature type="region of interest" description="Disordered" evidence="7">
    <location>
        <begin position="552"/>
        <end position="715"/>
    </location>
</feature>
<feature type="compositionally biased region" description="Polar residues" evidence="7">
    <location>
        <begin position="704"/>
        <end position="715"/>
    </location>
</feature>
<feature type="domain" description="PAS" evidence="8">
    <location>
        <begin position="82"/>
        <end position="128"/>
    </location>
</feature>
<proteinExistence type="predicted"/>
<evidence type="ECO:0000256" key="3">
    <source>
        <dbReference type="ARBA" id="ARBA00022833"/>
    </source>
</evidence>
<dbReference type="EMBL" id="WHUW01000012">
    <property type="protein sequence ID" value="KAF8440535.1"/>
    <property type="molecule type" value="Genomic_DNA"/>
</dbReference>
<dbReference type="CDD" id="cd00202">
    <property type="entry name" value="ZnF_GATA"/>
    <property type="match status" value="1"/>
</dbReference>
<dbReference type="InterPro" id="IPR000679">
    <property type="entry name" value="Znf_GATA"/>
</dbReference>
<keyword evidence="4" id="KW-0805">Transcription regulation</keyword>
<dbReference type="GO" id="GO:0043565">
    <property type="term" value="F:sequence-specific DNA binding"/>
    <property type="evidence" value="ECO:0007669"/>
    <property type="project" value="InterPro"/>
</dbReference>
<dbReference type="Gene3D" id="3.30.450.20">
    <property type="entry name" value="PAS domain"/>
    <property type="match status" value="1"/>
</dbReference>
<evidence type="ECO:0000259" key="9">
    <source>
        <dbReference type="PROSITE" id="PS50114"/>
    </source>
</evidence>
<accession>A0AAD4BVQ1</accession>
<feature type="region of interest" description="Disordered" evidence="7">
    <location>
        <begin position="335"/>
        <end position="369"/>
    </location>
</feature>
<name>A0AAD4BVQ1_BOLED</name>
<evidence type="ECO:0008006" key="12">
    <source>
        <dbReference type="Google" id="ProtNLM"/>
    </source>
</evidence>
<evidence type="ECO:0000313" key="10">
    <source>
        <dbReference type="EMBL" id="KAF8440535.1"/>
    </source>
</evidence>
<sequence length="751" mass="82253">MPAPSSPSMATPFTPDPTAHTLPKIGETRCCTSFNPIRPFAFSVTRLSDLRSSRLHHATLSGSLILILQLLDWSLLSSDLHFIYLDPVFASHLDDQAELLIGKSLLHFVHPNEKDSARADLTEALEQRTMHGTVTRVRFCRLSRVRRCLGYAGPLPHWGDEDKIAVDNYYMAVDIVISWAAEGLVLCFIHAVADLGPADNDEQHKTPWTNWCGTPAMSPEQLSLLDQRLSCYCPQPGVLTRVFQILSNSSAHDYRALLSWPPDSSHEYSNKPSAKELAKRALDVQTSAHDSSAKTSCTRRWRIVGTMPTVVGEVESVFIPHGTIMFACHTIQSNSRNSTTSSAHPSYANRAQDSYPSHHGQHSYDISPSSYTLPPVNASSPSYGHFVGSLSSYSSSPWSSHPDSSPFVTYNRWPQSSSPTHTLSSLPTPCSLRETPYGPQPSSRPSESPNYGDTRGPQHGYQPTPSPDMDYGDRHRPDNVGMSISSQDVVPPPRHRVSPGSTREPVGRSSNRPVGIVRCTSCKATSSPEWRKGPSGKKELCNACGLRYARSRAKKEGHVATTQRRKKEKAPTIAVKEEGNPSQSSPIAITGSGTRGSTFESASFASTSSVGSASGSDVYSQHSPLPPEPSPSPPSSSLNFVHYSHPPPPPPPHGLRTEGRVFHPSTSPFHPTPSPLSNQSQRAVRKHEEPTMSSSRLAPYPYVTTPTMTSGTNTIAPLSSFEREKADERHMSATSLTDKKYERYYAMQRGV</sequence>
<organism evidence="10 11">
    <name type="scientific">Boletus edulis BED1</name>
    <dbReference type="NCBI Taxonomy" id="1328754"/>
    <lineage>
        <taxon>Eukaryota</taxon>
        <taxon>Fungi</taxon>
        <taxon>Dikarya</taxon>
        <taxon>Basidiomycota</taxon>
        <taxon>Agaricomycotina</taxon>
        <taxon>Agaricomycetes</taxon>
        <taxon>Agaricomycetidae</taxon>
        <taxon>Boletales</taxon>
        <taxon>Boletineae</taxon>
        <taxon>Boletaceae</taxon>
        <taxon>Boletoideae</taxon>
        <taxon>Boletus</taxon>
    </lineage>
</organism>
<feature type="region of interest" description="Disordered" evidence="7">
    <location>
        <begin position="414"/>
        <end position="512"/>
    </location>
</feature>
<evidence type="ECO:0000256" key="2">
    <source>
        <dbReference type="ARBA" id="ARBA00022771"/>
    </source>
</evidence>
<keyword evidence="2 6" id="KW-0863">Zinc-finger</keyword>
<dbReference type="SUPFAM" id="SSF55785">
    <property type="entry name" value="PYP-like sensor domain (PAS domain)"/>
    <property type="match status" value="1"/>
</dbReference>
<reference evidence="10" key="2">
    <citation type="journal article" date="2020" name="Nat. Commun.">
        <title>Large-scale genome sequencing of mycorrhizal fungi provides insights into the early evolution of symbiotic traits.</title>
        <authorList>
            <person name="Miyauchi S."/>
            <person name="Kiss E."/>
            <person name="Kuo A."/>
            <person name="Drula E."/>
            <person name="Kohler A."/>
            <person name="Sanchez-Garcia M."/>
            <person name="Morin E."/>
            <person name="Andreopoulos B."/>
            <person name="Barry K.W."/>
            <person name="Bonito G."/>
            <person name="Buee M."/>
            <person name="Carver A."/>
            <person name="Chen C."/>
            <person name="Cichocki N."/>
            <person name="Clum A."/>
            <person name="Culley D."/>
            <person name="Crous P.W."/>
            <person name="Fauchery L."/>
            <person name="Girlanda M."/>
            <person name="Hayes R.D."/>
            <person name="Keri Z."/>
            <person name="LaButti K."/>
            <person name="Lipzen A."/>
            <person name="Lombard V."/>
            <person name="Magnuson J."/>
            <person name="Maillard F."/>
            <person name="Murat C."/>
            <person name="Nolan M."/>
            <person name="Ohm R.A."/>
            <person name="Pangilinan J."/>
            <person name="Pereira M.F."/>
            <person name="Perotto S."/>
            <person name="Peter M."/>
            <person name="Pfister S."/>
            <person name="Riley R."/>
            <person name="Sitrit Y."/>
            <person name="Stielow J.B."/>
            <person name="Szollosi G."/>
            <person name="Zifcakova L."/>
            <person name="Stursova M."/>
            <person name="Spatafora J.W."/>
            <person name="Tedersoo L."/>
            <person name="Vaario L.M."/>
            <person name="Yamada A."/>
            <person name="Yan M."/>
            <person name="Wang P."/>
            <person name="Xu J."/>
            <person name="Bruns T."/>
            <person name="Baldrian P."/>
            <person name="Vilgalys R."/>
            <person name="Dunand C."/>
            <person name="Henrissat B."/>
            <person name="Grigoriev I.V."/>
            <person name="Hibbett D."/>
            <person name="Nagy L.G."/>
            <person name="Martin F.M."/>
        </authorList>
    </citation>
    <scope>NUCLEOTIDE SEQUENCE</scope>
    <source>
        <strain evidence="10">BED1</strain>
    </source>
</reference>
<evidence type="ECO:0000256" key="6">
    <source>
        <dbReference type="PROSITE-ProRule" id="PRU00094"/>
    </source>
</evidence>
<feature type="compositionally biased region" description="Low complexity" evidence="7">
    <location>
        <begin position="1"/>
        <end position="13"/>
    </location>
</feature>
<keyword evidence="3" id="KW-0862">Zinc</keyword>
<keyword evidence="11" id="KW-1185">Reference proteome</keyword>
<evidence type="ECO:0000256" key="1">
    <source>
        <dbReference type="ARBA" id="ARBA00022723"/>
    </source>
</evidence>